<evidence type="ECO:0000259" key="12">
    <source>
        <dbReference type="Pfam" id="PF04101"/>
    </source>
</evidence>
<dbReference type="Pfam" id="PF04101">
    <property type="entry name" value="Glyco_tran_28_C"/>
    <property type="match status" value="1"/>
</dbReference>
<protein>
    <recommendedName>
        <fullName evidence="10">UDP-N-acetylglucosamine--N-acetylmuramyl-(pentapeptide) pyrophosphoryl-undecaprenol N-acetylglucosamine transferase</fullName>
        <ecNumber evidence="10">2.4.1.227</ecNumber>
    </recommendedName>
    <alternativeName>
        <fullName evidence="10">Undecaprenyl-PP-MurNAc-pentapeptide-UDPGlcNAc GlcNAc transferase</fullName>
    </alternativeName>
</protein>
<feature type="domain" description="Glycosyl transferase family 28 C-terminal" evidence="12">
    <location>
        <begin position="194"/>
        <end position="356"/>
    </location>
</feature>
<keyword evidence="6 10" id="KW-0573">Peptidoglycan synthesis</keyword>
<evidence type="ECO:0000256" key="8">
    <source>
        <dbReference type="ARBA" id="ARBA00023306"/>
    </source>
</evidence>
<keyword evidence="9 10" id="KW-0961">Cell wall biogenesis/degradation</keyword>
<evidence type="ECO:0000256" key="10">
    <source>
        <dbReference type="HAMAP-Rule" id="MF_00033"/>
    </source>
</evidence>
<dbReference type="EMBL" id="BAAAON010000002">
    <property type="protein sequence ID" value="GAA2176541.1"/>
    <property type="molecule type" value="Genomic_DNA"/>
</dbReference>
<keyword evidence="5 10" id="KW-0133">Cell shape</keyword>
<accession>A0ABP5MPK1</accession>
<gene>
    <name evidence="10 13" type="primary">murG</name>
    <name evidence="13" type="ORF">GCM10009784_23420</name>
</gene>
<dbReference type="InterPro" id="IPR007235">
    <property type="entry name" value="Glyco_trans_28_C"/>
</dbReference>
<comment type="function">
    <text evidence="10">Cell wall formation. Catalyzes the transfer of a GlcNAc subunit on undecaprenyl-pyrophosphoryl-MurNAc-pentapeptide (lipid intermediate I) to form undecaprenyl-pyrophosphoryl-MurNAc-(pentapeptide)GlcNAc (lipid intermediate II).</text>
</comment>
<dbReference type="Pfam" id="PF03033">
    <property type="entry name" value="Glyco_transf_28"/>
    <property type="match status" value="1"/>
</dbReference>
<dbReference type="CDD" id="cd03785">
    <property type="entry name" value="GT28_MurG"/>
    <property type="match status" value="1"/>
</dbReference>
<feature type="binding site" evidence="10">
    <location>
        <position position="167"/>
    </location>
    <ligand>
        <name>UDP-N-acetyl-alpha-D-glucosamine</name>
        <dbReference type="ChEBI" id="CHEBI:57705"/>
    </ligand>
</feature>
<comment type="subcellular location">
    <subcellularLocation>
        <location evidence="10">Cell membrane</location>
        <topology evidence="10">Peripheral membrane protein</topology>
        <orientation evidence="10">Cytoplasmic side</orientation>
    </subcellularLocation>
</comment>
<feature type="binding site" evidence="10">
    <location>
        <begin position="16"/>
        <end position="18"/>
    </location>
    <ligand>
        <name>UDP-N-acetyl-alpha-D-glucosamine</name>
        <dbReference type="ChEBI" id="CHEBI:57705"/>
    </ligand>
</feature>
<sequence length="371" mass="38645">MTESAALSVVLAGGGTAGHISPLLAIARALVEARPDARVLAVGTAAGMETRLVPAAGFRLETIERVPMPRRPSVDLLKLPVRLVRAVRQALKIIDAAQADVVVGVGGYVSTPLYLAAWIRRVPVAIHEANARPGLANRLGARIARSVAVAFRGTGLPDEQWVGMPMRREISTLDRAAARRKARVSLGLDPDRATLIVTGGSSGAASINRAVAAAAPKMVDDAAQVQVLHITGRGKQVPGPDGALLAAEGYRQVEYVDGMENVYSAADLLLARAGAATVCEVAAVGLPTVFVPLPHGNGEQRRNASGLVDAGAALMIEDAQLTGDWLLTEALPLVQDPVRLENMSRAAAPLGVRDADVRMAELIIDAAGGRS</sequence>
<dbReference type="Proteomes" id="UP001500974">
    <property type="component" value="Unassembled WGS sequence"/>
</dbReference>
<feature type="domain" description="Glycosyltransferase family 28 N-terminal" evidence="11">
    <location>
        <begin position="9"/>
        <end position="148"/>
    </location>
</feature>
<evidence type="ECO:0000256" key="2">
    <source>
        <dbReference type="ARBA" id="ARBA00022618"/>
    </source>
</evidence>
<dbReference type="InterPro" id="IPR004276">
    <property type="entry name" value="GlycoTrans_28_N"/>
</dbReference>
<keyword evidence="8 10" id="KW-0131">Cell cycle</keyword>
<dbReference type="HAMAP" id="MF_00033">
    <property type="entry name" value="MurG"/>
    <property type="match status" value="1"/>
</dbReference>
<keyword evidence="7 10" id="KW-0472">Membrane</keyword>
<evidence type="ECO:0000256" key="9">
    <source>
        <dbReference type="ARBA" id="ARBA00023316"/>
    </source>
</evidence>
<dbReference type="PANTHER" id="PTHR21015:SF22">
    <property type="entry name" value="GLYCOSYLTRANSFERASE"/>
    <property type="match status" value="1"/>
</dbReference>
<keyword evidence="2 10" id="KW-0132">Cell division</keyword>
<dbReference type="NCBIfam" id="TIGR01133">
    <property type="entry name" value="murG"/>
    <property type="match status" value="1"/>
</dbReference>
<evidence type="ECO:0000256" key="7">
    <source>
        <dbReference type="ARBA" id="ARBA00023136"/>
    </source>
</evidence>
<comment type="caution">
    <text evidence="10">Lacks conserved residue(s) required for the propagation of feature annotation.</text>
</comment>
<comment type="pathway">
    <text evidence="10">Cell wall biogenesis; peptidoglycan biosynthesis.</text>
</comment>
<evidence type="ECO:0000256" key="4">
    <source>
        <dbReference type="ARBA" id="ARBA00022679"/>
    </source>
</evidence>
<evidence type="ECO:0000313" key="13">
    <source>
        <dbReference type="EMBL" id="GAA2176541.1"/>
    </source>
</evidence>
<dbReference type="PANTHER" id="PTHR21015">
    <property type="entry name" value="UDP-N-ACETYLGLUCOSAMINE--N-ACETYLMURAMYL-(PENTAPEPTIDE) PYROPHOSPHORYL-UNDECAPRENOL N-ACETYLGLUCOSAMINE TRANSFERASE 1"/>
    <property type="match status" value="1"/>
</dbReference>
<proteinExistence type="inferred from homology"/>
<comment type="caution">
    <text evidence="13">The sequence shown here is derived from an EMBL/GenBank/DDBJ whole genome shotgun (WGS) entry which is preliminary data.</text>
</comment>
<dbReference type="Gene3D" id="3.40.50.2000">
    <property type="entry name" value="Glycogen Phosphorylase B"/>
    <property type="match status" value="2"/>
</dbReference>
<evidence type="ECO:0000256" key="5">
    <source>
        <dbReference type="ARBA" id="ARBA00022960"/>
    </source>
</evidence>
<keyword evidence="14" id="KW-1185">Reference proteome</keyword>
<comment type="catalytic activity">
    <reaction evidence="10">
        <text>di-trans,octa-cis-undecaprenyl diphospho-N-acetyl-alpha-D-muramoyl-L-alanyl-D-glutamyl-meso-2,6-diaminopimeloyl-D-alanyl-D-alanine + UDP-N-acetyl-alpha-D-glucosamine = di-trans,octa-cis-undecaprenyl diphospho-[N-acetyl-alpha-D-glucosaminyl-(1-&gt;4)]-N-acetyl-alpha-D-muramoyl-L-alanyl-D-glutamyl-meso-2,6-diaminopimeloyl-D-alanyl-D-alanine + UDP + H(+)</text>
        <dbReference type="Rhea" id="RHEA:31227"/>
        <dbReference type="ChEBI" id="CHEBI:15378"/>
        <dbReference type="ChEBI" id="CHEBI:57705"/>
        <dbReference type="ChEBI" id="CHEBI:58223"/>
        <dbReference type="ChEBI" id="CHEBI:61387"/>
        <dbReference type="ChEBI" id="CHEBI:61388"/>
        <dbReference type="EC" id="2.4.1.227"/>
    </reaction>
</comment>
<evidence type="ECO:0000313" key="14">
    <source>
        <dbReference type="Proteomes" id="UP001500974"/>
    </source>
</evidence>
<feature type="binding site" evidence="10">
    <location>
        <position position="130"/>
    </location>
    <ligand>
        <name>UDP-N-acetyl-alpha-D-glucosamine</name>
        <dbReference type="ChEBI" id="CHEBI:57705"/>
    </ligand>
</feature>
<organism evidence="13 14">
    <name type="scientific">Arthrobacter parietis</name>
    <dbReference type="NCBI Taxonomy" id="271434"/>
    <lineage>
        <taxon>Bacteria</taxon>
        <taxon>Bacillati</taxon>
        <taxon>Actinomycetota</taxon>
        <taxon>Actinomycetes</taxon>
        <taxon>Micrococcales</taxon>
        <taxon>Micrococcaceae</taxon>
        <taxon>Arthrobacter</taxon>
    </lineage>
</organism>
<evidence type="ECO:0000256" key="3">
    <source>
        <dbReference type="ARBA" id="ARBA00022676"/>
    </source>
</evidence>
<name>A0ABP5MPK1_9MICC</name>
<feature type="binding site" evidence="10">
    <location>
        <position position="300"/>
    </location>
    <ligand>
        <name>UDP-N-acetyl-alpha-D-glucosamine</name>
        <dbReference type="ChEBI" id="CHEBI:57705"/>
    </ligand>
</feature>
<dbReference type="RefSeq" id="WP_277357821.1">
    <property type="nucleotide sequence ID" value="NZ_BAAAON010000002.1"/>
</dbReference>
<reference evidence="14" key="1">
    <citation type="journal article" date="2019" name="Int. J. Syst. Evol. Microbiol.">
        <title>The Global Catalogue of Microorganisms (GCM) 10K type strain sequencing project: providing services to taxonomists for standard genome sequencing and annotation.</title>
        <authorList>
            <consortium name="The Broad Institute Genomics Platform"/>
            <consortium name="The Broad Institute Genome Sequencing Center for Infectious Disease"/>
            <person name="Wu L."/>
            <person name="Ma J."/>
        </authorList>
    </citation>
    <scope>NUCLEOTIDE SEQUENCE [LARGE SCALE GENOMIC DNA]</scope>
    <source>
        <strain evidence="14">JCM 14917</strain>
    </source>
</reference>
<evidence type="ECO:0000256" key="6">
    <source>
        <dbReference type="ARBA" id="ARBA00022984"/>
    </source>
</evidence>
<keyword evidence="4 10" id="KW-0808">Transferase</keyword>
<comment type="similarity">
    <text evidence="10">Belongs to the glycosyltransferase 28 family. MurG subfamily.</text>
</comment>
<keyword evidence="1 10" id="KW-1003">Cell membrane</keyword>
<evidence type="ECO:0000259" key="11">
    <source>
        <dbReference type="Pfam" id="PF03033"/>
    </source>
</evidence>
<evidence type="ECO:0000256" key="1">
    <source>
        <dbReference type="ARBA" id="ARBA00022475"/>
    </source>
</evidence>
<keyword evidence="3 10" id="KW-0328">Glycosyltransferase</keyword>
<dbReference type="EC" id="2.4.1.227" evidence="10"/>
<dbReference type="SUPFAM" id="SSF53756">
    <property type="entry name" value="UDP-Glycosyltransferase/glycogen phosphorylase"/>
    <property type="match status" value="1"/>
</dbReference>
<dbReference type="InterPro" id="IPR006009">
    <property type="entry name" value="GlcNAc_MurG"/>
</dbReference>
<feature type="binding site" evidence="10">
    <location>
        <position position="201"/>
    </location>
    <ligand>
        <name>UDP-N-acetyl-alpha-D-glucosamine</name>
        <dbReference type="ChEBI" id="CHEBI:57705"/>
    </ligand>
</feature>